<gene>
    <name evidence="2" type="primary">def</name>
    <name evidence="3" type="ordered locus">Spirs_1654</name>
</gene>
<dbReference type="GO" id="GO:0042586">
    <property type="term" value="F:peptide deformylase activity"/>
    <property type="evidence" value="ECO:0007669"/>
    <property type="project" value="UniProtKB-UniRule"/>
</dbReference>
<comment type="similarity">
    <text evidence="1 2">Belongs to the polypeptide deformylase family.</text>
</comment>
<dbReference type="PRINTS" id="PR01576">
    <property type="entry name" value="PDEFORMYLASE"/>
</dbReference>
<dbReference type="eggNOG" id="COG0242">
    <property type="taxonomic scope" value="Bacteria"/>
</dbReference>
<dbReference type="CDD" id="cd00487">
    <property type="entry name" value="Pep_deformylase"/>
    <property type="match status" value="1"/>
</dbReference>
<dbReference type="KEGG" id="ssm:Spirs_1654"/>
<dbReference type="EMBL" id="CP002116">
    <property type="protein sequence ID" value="ADK80781.1"/>
    <property type="molecule type" value="Genomic_DNA"/>
</dbReference>
<dbReference type="GO" id="GO:0006412">
    <property type="term" value="P:translation"/>
    <property type="evidence" value="ECO:0007669"/>
    <property type="project" value="UniProtKB-UniRule"/>
</dbReference>
<keyword evidence="2" id="KW-0479">Metal-binding</keyword>
<dbReference type="AlphaFoldDB" id="E1R616"/>
<dbReference type="PANTHER" id="PTHR10458">
    <property type="entry name" value="PEPTIDE DEFORMYLASE"/>
    <property type="match status" value="1"/>
</dbReference>
<dbReference type="PIRSF" id="PIRSF004749">
    <property type="entry name" value="Pep_def"/>
    <property type="match status" value="1"/>
</dbReference>
<dbReference type="Gene3D" id="3.90.45.10">
    <property type="entry name" value="Peptide deformylase"/>
    <property type="match status" value="1"/>
</dbReference>
<dbReference type="PANTHER" id="PTHR10458:SF22">
    <property type="entry name" value="PEPTIDE DEFORMYLASE"/>
    <property type="match status" value="1"/>
</dbReference>
<dbReference type="HOGENOM" id="CLU_061901_2_0_12"/>
<accession>E1R616</accession>
<sequence length="161" mass="18366">MKILTLGNELLRERTATVAEVDESIRRLADDMIVTMHEDDGVGLAAPQIGVLKRLFVCHVRGDVPRVFINPEIIGTSQEQVRYEEGCLSIPGIYADVLRPESIQVQAIDENGKAFKLAAEGLLARVIQHEMDHLKGVLFIDHLEERKRRRLLKLYEKRWRG</sequence>
<comment type="cofactor">
    <cofactor evidence="2">
        <name>Fe(2+)</name>
        <dbReference type="ChEBI" id="CHEBI:29033"/>
    </cofactor>
    <text evidence="2">Binds 1 Fe(2+) ion.</text>
</comment>
<comment type="function">
    <text evidence="2">Removes the formyl group from the N-terminal Met of newly synthesized proteins. Requires at least a dipeptide for an efficient rate of reaction. N-terminal L-methionine is a prerequisite for activity but the enzyme has broad specificity at other positions.</text>
</comment>
<evidence type="ECO:0000256" key="1">
    <source>
        <dbReference type="ARBA" id="ARBA00010759"/>
    </source>
</evidence>
<feature type="binding site" evidence="2">
    <location>
        <position position="129"/>
    </location>
    <ligand>
        <name>Fe cation</name>
        <dbReference type="ChEBI" id="CHEBI:24875"/>
    </ligand>
</feature>
<dbReference type="NCBIfam" id="NF001159">
    <property type="entry name" value="PRK00150.1-3"/>
    <property type="match status" value="1"/>
</dbReference>
<reference evidence="3 4" key="1">
    <citation type="journal article" date="2010" name="Stand. Genomic Sci.">
        <title>Complete genome sequence of Spirochaeta smaragdinae type strain (SEBR 4228).</title>
        <authorList>
            <person name="Mavromatis K."/>
            <person name="Yasawong M."/>
            <person name="Chertkov O."/>
            <person name="Lapidus A."/>
            <person name="Lucas S."/>
            <person name="Nolan M."/>
            <person name="Del Rio T.G."/>
            <person name="Tice H."/>
            <person name="Cheng J.F."/>
            <person name="Pitluck S."/>
            <person name="Liolios K."/>
            <person name="Ivanova N."/>
            <person name="Tapia R."/>
            <person name="Han C."/>
            <person name="Bruce D."/>
            <person name="Goodwin L."/>
            <person name="Pati A."/>
            <person name="Chen A."/>
            <person name="Palaniappan K."/>
            <person name="Land M."/>
            <person name="Hauser L."/>
            <person name="Chang Y.J."/>
            <person name="Jeffries C.D."/>
            <person name="Detter J.C."/>
            <person name="Rohde M."/>
            <person name="Brambilla E."/>
            <person name="Spring S."/>
            <person name="Goker M."/>
            <person name="Sikorski J."/>
            <person name="Woyke T."/>
            <person name="Bristow J."/>
            <person name="Eisen J.A."/>
            <person name="Markowitz V."/>
            <person name="Hugenholtz P."/>
            <person name="Klenk H.P."/>
            <person name="Kyrpides N.C."/>
        </authorList>
    </citation>
    <scope>NUCLEOTIDE SEQUENCE [LARGE SCALE GENOMIC DNA]</scope>
    <source>
        <strain evidence="4">DSM 11293 / JCM 15392 / SEBR 4228</strain>
    </source>
</reference>
<organism evidence="3 4">
    <name type="scientific">Sediminispirochaeta smaragdinae (strain DSM 11293 / JCM 15392 / SEBR 4228)</name>
    <name type="common">Spirochaeta smaragdinae</name>
    <dbReference type="NCBI Taxonomy" id="573413"/>
    <lineage>
        <taxon>Bacteria</taxon>
        <taxon>Pseudomonadati</taxon>
        <taxon>Spirochaetota</taxon>
        <taxon>Spirochaetia</taxon>
        <taxon>Spirochaetales</taxon>
        <taxon>Spirochaetaceae</taxon>
        <taxon>Sediminispirochaeta</taxon>
    </lineage>
</organism>
<dbReference type="STRING" id="573413.Spirs_1654"/>
<evidence type="ECO:0000313" key="3">
    <source>
        <dbReference type="EMBL" id="ADK80781.1"/>
    </source>
</evidence>
<dbReference type="SUPFAM" id="SSF56420">
    <property type="entry name" value="Peptide deformylase"/>
    <property type="match status" value="1"/>
</dbReference>
<keyword evidence="2 3" id="KW-0378">Hydrolase</keyword>
<protein>
    <recommendedName>
        <fullName evidence="2">Peptide deformylase</fullName>
        <shortName evidence="2">PDF</shortName>
        <ecNumber evidence="2">3.5.1.88</ecNumber>
    </recommendedName>
    <alternativeName>
        <fullName evidence="2">Polypeptide deformylase</fullName>
    </alternativeName>
</protein>
<keyword evidence="2" id="KW-0648">Protein biosynthesis</keyword>
<keyword evidence="4" id="KW-1185">Reference proteome</keyword>
<dbReference type="InterPro" id="IPR023635">
    <property type="entry name" value="Peptide_deformylase"/>
</dbReference>
<evidence type="ECO:0000313" key="4">
    <source>
        <dbReference type="Proteomes" id="UP000002318"/>
    </source>
</evidence>
<dbReference type="EC" id="3.5.1.88" evidence="2"/>
<dbReference type="Proteomes" id="UP000002318">
    <property type="component" value="Chromosome"/>
</dbReference>
<feature type="active site" evidence="2">
    <location>
        <position position="130"/>
    </location>
</feature>
<dbReference type="OrthoDB" id="9784988at2"/>
<feature type="binding site" evidence="2">
    <location>
        <position position="87"/>
    </location>
    <ligand>
        <name>Fe cation</name>
        <dbReference type="ChEBI" id="CHEBI:24875"/>
    </ligand>
</feature>
<dbReference type="NCBIfam" id="TIGR00079">
    <property type="entry name" value="pept_deformyl"/>
    <property type="match status" value="1"/>
</dbReference>
<dbReference type="HAMAP" id="MF_00163">
    <property type="entry name" value="Pep_deformylase"/>
    <property type="match status" value="1"/>
</dbReference>
<keyword evidence="2" id="KW-0408">Iron</keyword>
<dbReference type="RefSeq" id="WP_013254245.1">
    <property type="nucleotide sequence ID" value="NC_014364.1"/>
</dbReference>
<proteinExistence type="inferred from homology"/>
<dbReference type="Pfam" id="PF01327">
    <property type="entry name" value="Pep_deformylase"/>
    <property type="match status" value="1"/>
</dbReference>
<comment type="catalytic activity">
    <reaction evidence="2">
        <text>N-terminal N-formyl-L-methionyl-[peptide] + H2O = N-terminal L-methionyl-[peptide] + formate</text>
        <dbReference type="Rhea" id="RHEA:24420"/>
        <dbReference type="Rhea" id="RHEA-COMP:10639"/>
        <dbReference type="Rhea" id="RHEA-COMP:10640"/>
        <dbReference type="ChEBI" id="CHEBI:15377"/>
        <dbReference type="ChEBI" id="CHEBI:15740"/>
        <dbReference type="ChEBI" id="CHEBI:49298"/>
        <dbReference type="ChEBI" id="CHEBI:64731"/>
        <dbReference type="EC" id="3.5.1.88"/>
    </reaction>
</comment>
<evidence type="ECO:0000256" key="2">
    <source>
        <dbReference type="HAMAP-Rule" id="MF_00163"/>
    </source>
</evidence>
<feature type="binding site" evidence="2">
    <location>
        <position position="133"/>
    </location>
    <ligand>
        <name>Fe cation</name>
        <dbReference type="ChEBI" id="CHEBI:24875"/>
    </ligand>
</feature>
<dbReference type="GO" id="GO:0046872">
    <property type="term" value="F:metal ion binding"/>
    <property type="evidence" value="ECO:0007669"/>
    <property type="project" value="UniProtKB-KW"/>
</dbReference>
<name>E1R616_SEDSS</name>
<dbReference type="InterPro" id="IPR036821">
    <property type="entry name" value="Peptide_deformylase_sf"/>
</dbReference>